<dbReference type="InterPro" id="IPR001611">
    <property type="entry name" value="Leu-rich_rpt"/>
</dbReference>
<dbReference type="HOGENOM" id="CLU_355602_0_0_7"/>
<dbReference type="PANTHER" id="PTHR46652">
    <property type="entry name" value="LEUCINE-RICH REPEAT AND IQ DOMAIN-CONTAINING PROTEIN 1-RELATED"/>
    <property type="match status" value="1"/>
</dbReference>
<dbReference type="Gene3D" id="3.80.10.10">
    <property type="entry name" value="Ribonuclease Inhibitor"/>
    <property type="match status" value="1"/>
</dbReference>
<dbReference type="SMART" id="SM00369">
    <property type="entry name" value="LRR_TYP"/>
    <property type="match status" value="4"/>
</dbReference>
<accession>A0LMM9</accession>
<dbReference type="KEGG" id="sfu:Sfum_3049"/>
<dbReference type="PANTHER" id="PTHR46652:SF3">
    <property type="entry name" value="LEUCINE-RICH REPEAT-CONTAINING PROTEIN 9"/>
    <property type="match status" value="1"/>
</dbReference>
<dbReference type="Pfam" id="PF12799">
    <property type="entry name" value="LRR_4"/>
    <property type="match status" value="1"/>
</dbReference>
<dbReference type="Proteomes" id="UP000001784">
    <property type="component" value="Chromosome"/>
</dbReference>
<dbReference type="InterPro" id="IPR032675">
    <property type="entry name" value="LRR_dom_sf"/>
</dbReference>
<dbReference type="SUPFAM" id="SSF52058">
    <property type="entry name" value="L domain-like"/>
    <property type="match status" value="1"/>
</dbReference>
<evidence type="ECO:0000313" key="6">
    <source>
        <dbReference type="Proteomes" id="UP000001784"/>
    </source>
</evidence>
<feature type="signal peptide" evidence="3">
    <location>
        <begin position="1"/>
        <end position="24"/>
    </location>
</feature>
<evidence type="ECO:0000256" key="2">
    <source>
        <dbReference type="ARBA" id="ARBA00022737"/>
    </source>
</evidence>
<dbReference type="PROSITE" id="PS51450">
    <property type="entry name" value="LRR"/>
    <property type="match status" value="4"/>
</dbReference>
<feature type="chain" id="PRO_5007908842" evidence="3">
    <location>
        <begin position="25"/>
        <end position="789"/>
    </location>
</feature>
<evidence type="ECO:0000313" key="4">
    <source>
        <dbReference type="EMBL" id="ABK18681.1"/>
    </source>
</evidence>
<evidence type="ECO:0000256" key="1">
    <source>
        <dbReference type="ARBA" id="ARBA00022614"/>
    </source>
</evidence>
<organism evidence="4 6">
    <name type="scientific">Syntrophobacter fumaroxidans (strain DSM 10017 / MPOB)</name>
    <dbReference type="NCBI Taxonomy" id="335543"/>
    <lineage>
        <taxon>Bacteria</taxon>
        <taxon>Pseudomonadati</taxon>
        <taxon>Thermodesulfobacteriota</taxon>
        <taxon>Syntrophobacteria</taxon>
        <taxon>Syntrophobacterales</taxon>
        <taxon>Syntrophobacteraceae</taxon>
        <taxon>Syntrophobacter</taxon>
    </lineage>
</organism>
<dbReference type="InParanoid" id="A0LMM9"/>
<keyword evidence="3" id="KW-0732">Signal</keyword>
<dbReference type="InterPro" id="IPR003591">
    <property type="entry name" value="Leu-rich_rpt_typical-subtyp"/>
</dbReference>
<dbReference type="STRING" id="335543.Sfum_3007"/>
<dbReference type="InterPro" id="IPR025875">
    <property type="entry name" value="Leu-rich_rpt_4"/>
</dbReference>
<dbReference type="EMBL" id="CP000478">
    <property type="protein sequence ID" value="ABK18723.1"/>
    <property type="molecule type" value="Genomic_DNA"/>
</dbReference>
<dbReference type="eggNOG" id="COG4886">
    <property type="taxonomic scope" value="Bacteria"/>
</dbReference>
<name>A0LMM9_SYNFM</name>
<keyword evidence="1" id="KW-0433">Leucine-rich repeat</keyword>
<dbReference type="RefSeq" id="WP_011699845.1">
    <property type="nucleotide sequence ID" value="NC_008554.1"/>
</dbReference>
<evidence type="ECO:0000256" key="3">
    <source>
        <dbReference type="SAM" id="SignalP"/>
    </source>
</evidence>
<dbReference type="SMART" id="SM00365">
    <property type="entry name" value="LRR_SD22"/>
    <property type="match status" value="5"/>
</dbReference>
<dbReference type="OrthoDB" id="262317at2"/>
<keyword evidence="6" id="KW-1185">Reference proteome</keyword>
<evidence type="ECO:0000313" key="5">
    <source>
        <dbReference type="EMBL" id="ABK18723.1"/>
    </source>
</evidence>
<dbReference type="InterPro" id="IPR050836">
    <property type="entry name" value="SDS22/Internalin_LRR"/>
</dbReference>
<reference evidence="4 6" key="1">
    <citation type="submission" date="2006-10" db="EMBL/GenBank/DDBJ databases">
        <title>Complete sequence of Syntrophobacter fumaroxidans MPOB.</title>
        <authorList>
            <consortium name="US DOE Joint Genome Institute"/>
            <person name="Copeland A."/>
            <person name="Lucas S."/>
            <person name="Lapidus A."/>
            <person name="Barry K."/>
            <person name="Detter J.C."/>
            <person name="Glavina del Rio T."/>
            <person name="Hammon N."/>
            <person name="Israni S."/>
            <person name="Pitluck S."/>
            <person name="Goltsman E.G."/>
            <person name="Martinez M."/>
            <person name="Schmutz J."/>
            <person name="Larimer F."/>
            <person name="Land M."/>
            <person name="Hauser L."/>
            <person name="Kyrpides N."/>
            <person name="Kim E."/>
            <person name="Boone D.R."/>
            <person name="Brockman F."/>
            <person name="Culley D."/>
            <person name="Ferry J."/>
            <person name="Gunsalus R."/>
            <person name="McInerney M.J."/>
            <person name="Morrison M."/>
            <person name="Plugge C."/>
            <person name="Rohlin L."/>
            <person name="Scholten J."/>
            <person name="Sieber J."/>
            <person name="Stams A.J.M."/>
            <person name="Worm P."/>
            <person name="Henstra A.M."/>
            <person name="Richardson P."/>
        </authorList>
    </citation>
    <scope>NUCLEOTIDE SEQUENCE [LARGE SCALE GENOMIC DNA]</scope>
    <source>
        <strain evidence="6">DSM 10017 / MPOB</strain>
        <strain evidence="4">MPOB</strain>
    </source>
</reference>
<proteinExistence type="predicted"/>
<keyword evidence="2" id="KW-0677">Repeat</keyword>
<dbReference type="AlphaFoldDB" id="A0LMM9"/>
<gene>
    <name evidence="4" type="ordered locus">Sfum_3007</name>
    <name evidence="5" type="ordered locus">Sfum_3049</name>
</gene>
<dbReference type="EMBL" id="CP000478">
    <property type="protein sequence ID" value="ABK18681.1"/>
    <property type="molecule type" value="Genomic_DNA"/>
</dbReference>
<protein>
    <submittedName>
        <fullName evidence="4">Leucine-rich repeat-containing protein, typical subtype</fullName>
    </submittedName>
</protein>
<dbReference type="KEGG" id="sfu:Sfum_3007"/>
<sequence length="789" mass="89206" precursor="true">MAMGVRAFLFVLVLLVSVPGSAPAQETVSRAPGIVDIGEPLSFIEFEQAYGDNKELPRTDEDVLALARRLFHDPEQEALLEVRQQGLELCGSYDLQLLLTALKNPAISEAARETVRRIIEREDAVPYKQATRKHFRFYYRDNHPDPKYNVTLRDVEAAAEILNRLWYRYSRDFRTPLNYISTIDPVGRRMIDILIRPLPGSVGGMTSPDSPVIQLAPWGMKDECFRKEICAHELFHRVQFSYGWHGESSTRWLLEGSATWSQKYAYPQEHAYMRWMNRGLSTPNVDLTTRAYDACHLWVYLAERAGWSAIRQLWANYKEHGPMESLDLVTARRLGLNFEEFLTQWMKANYVKDTANAPPRYEYEEDDEPGLNCGREYGPLRHVDKNWMKPVTRFTITVNAGGTLQAFGAHYYVFPLDPSVTEFTFKLKGSESGVFRYYVLGTKDNLGVAAYNGEGSSFSIHKKLAENEWDQVAVVVMALMFGGDYTLVYNGDLPVAFPDPVLRSIVRKAIGKPTGPILKSDLIRLESIDDWGYDGKISNLSGLEYCGNLQSLQLPNHLIADVAPLARLRKITQLNLTRNQVANLRPLRFLDELKSLELYDNQLIDIWPIQWCKKLIVLDLGRNRIQSVETLENLIDLTYLSLDQNRIGNISPLSGLAKLKELNLSGNLIQSLEPLFMLTGLLNLHASDNRVSTAAGLQSLSNLVVLSLARNPVADISDLAFLHDIGSVNLDSTEVEDIQPLVDNPGLGMNDYVWLRDTGLSHNCDPAKGDVKDCKDVETLKNRGVYVGW</sequence>